<feature type="signal peptide" evidence="1">
    <location>
        <begin position="1"/>
        <end position="20"/>
    </location>
</feature>
<evidence type="ECO:0000256" key="1">
    <source>
        <dbReference type="SAM" id="SignalP"/>
    </source>
</evidence>
<protein>
    <submittedName>
        <fullName evidence="2">Uncharacterized protein</fullName>
    </submittedName>
</protein>
<gene>
    <name evidence="2" type="ORF">LTR62_005548</name>
</gene>
<proteinExistence type="predicted"/>
<dbReference type="Proteomes" id="UP001310890">
    <property type="component" value="Unassembled WGS sequence"/>
</dbReference>
<organism evidence="2 3">
    <name type="scientific">Meristemomyces frigidus</name>
    <dbReference type="NCBI Taxonomy" id="1508187"/>
    <lineage>
        <taxon>Eukaryota</taxon>
        <taxon>Fungi</taxon>
        <taxon>Dikarya</taxon>
        <taxon>Ascomycota</taxon>
        <taxon>Pezizomycotina</taxon>
        <taxon>Dothideomycetes</taxon>
        <taxon>Dothideomycetidae</taxon>
        <taxon>Mycosphaerellales</taxon>
        <taxon>Teratosphaeriaceae</taxon>
        <taxon>Meristemomyces</taxon>
    </lineage>
</organism>
<comment type="caution">
    <text evidence="2">The sequence shown here is derived from an EMBL/GenBank/DDBJ whole genome shotgun (WGS) entry which is preliminary data.</text>
</comment>
<dbReference type="EMBL" id="JAVRRL010000045">
    <property type="protein sequence ID" value="KAK5110837.1"/>
    <property type="molecule type" value="Genomic_DNA"/>
</dbReference>
<evidence type="ECO:0000313" key="3">
    <source>
        <dbReference type="Proteomes" id="UP001310890"/>
    </source>
</evidence>
<evidence type="ECO:0000313" key="2">
    <source>
        <dbReference type="EMBL" id="KAK5110837.1"/>
    </source>
</evidence>
<feature type="chain" id="PRO_5042923992" evidence="1">
    <location>
        <begin position="21"/>
        <end position="845"/>
    </location>
</feature>
<reference evidence="2" key="1">
    <citation type="submission" date="2023-08" db="EMBL/GenBank/DDBJ databases">
        <title>Black Yeasts Isolated from many extreme environments.</title>
        <authorList>
            <person name="Coleine C."/>
            <person name="Stajich J.E."/>
            <person name="Selbmann L."/>
        </authorList>
    </citation>
    <scope>NUCLEOTIDE SEQUENCE</scope>
    <source>
        <strain evidence="2">CCFEE 5401</strain>
    </source>
</reference>
<accession>A0AAN7YF86</accession>
<name>A0AAN7YF86_9PEZI</name>
<sequence length="845" mass="90520">MVLLTTLLIASASTILNAAAAPLSSRQAGAVNCTKGGALMAQGDVNAIIQDFCDVFKEETSGEGPDTAGVTYEINGRSVYIGLNVTDSGPYSMDPYRCIDVFTSVQIQCATAQSGSVIINAPDAAFFLTINPSTTPEITSTDLEPKGLTLTSRTIKTARAGADGMHCAPLGGEGVAWTDAHNSYTSFCAAMGAYTIVPWSSLSIEYNVSTGVVSVKIETQEGPYSMPPSWCISMFDALLTDCAQSYPNWVWGGDYILNGVEFVLDVNNDVVSKRDESKVKLDNSMASDISRRHTLGGISTCASQGENALSVDQAWNAYQDFCARTNNLLLGVESINGEEYDYRGGKVVVVAVNYGDDPWLIDLNSCSAAFDNLITECSTNPDLVWGGSYTYGDGSKNFIFDVNNGVNLPRGVDSLPIPAKRNLAAGLHCAQGVATGVDYNSANDAYNTYCAVLDNYRILVGSSYGLEFDLTDGKIFMNIIPPPFTELVVTVDWCNHAFSEILNDCPNPQGNTIYGGTNVLAEDGVEFIFAVNDNFTPEKRDVSGDLVVAAPNKPVEHATAKRKLPEGASCAALNGAYSAPVADAITAYKEFCAKAAGQTIEAYKWLSGDQQLAQYGPMYEEAIFPAPGQSLKVDHADCLATFHSILEECKDPSGTTIMGGTWFYGPGKREYRLGVNLNSVPSKLETTSTTAETNSNEQRDISLITGVGKESLDTASSHTQVLRQDPFGTTRCYNSNFGAQPDEIQPMINDFCSKHGNTHIRGEVTVQEAYATGGSTAPSWVAVSNGKQMGDYYYLAESECFTIFDGLLQGCDMPQSGNDNKPGGTYTLFEGLVEFVLNINPAVPS</sequence>
<dbReference type="AlphaFoldDB" id="A0AAN7YF86"/>
<keyword evidence="1" id="KW-0732">Signal</keyword>